<protein>
    <recommendedName>
        <fullName evidence="4">Hexosyltransferase</fullName>
        <ecNumber evidence="4">2.4.1.-</ecNumber>
    </recommendedName>
</protein>
<comment type="similarity">
    <text evidence="2 4">Belongs to the glycosyltransferase 8 family.</text>
</comment>
<dbReference type="EC" id="2.4.1.-" evidence="4"/>
<keyword evidence="7" id="KW-1185">Reference proteome</keyword>
<evidence type="ECO:0000256" key="4">
    <source>
        <dbReference type="RuleBase" id="RU362027"/>
    </source>
</evidence>
<evidence type="ECO:0000256" key="3">
    <source>
        <dbReference type="ARBA" id="ARBA00022676"/>
    </source>
</evidence>
<dbReference type="AlphaFoldDB" id="A0A5P1ES90"/>
<dbReference type="Pfam" id="PF25557">
    <property type="entry name" value="GAUT_1"/>
    <property type="match status" value="1"/>
</dbReference>
<dbReference type="Gene3D" id="3.90.550.10">
    <property type="entry name" value="Spore Coat Polysaccharide Biosynthesis Protein SpsA, Chain A"/>
    <property type="match status" value="1"/>
</dbReference>
<sequence>MPAAKGHPSAAHPSKRRWRGNAIIVPALVFFSLLLPLAFLLGLPNRFPSGYFVDDRPSSEASLANFEREDADHEVPEDNAENKTTQAEVNLHFEAYSEPTAVGAQTISQQAGTFTGLQDTASHTQVPPIVQTQVTLSEPPPASNVNKEDVDEKKNLFDVSMIDEAKKFCQIEFGSYCLWSIEHKEVMKDSVIKRLKDQLFVARAYYPSITKLQAQEQLSHELKQNIQEHEKMLSEAISDPDLPPLVMRKIEKMDQAIARAKSCTVDCSNIDKKLRQLLDLTEDESHFHMKQSAFLYQLGVQTIPKSIHCLSMRLTVEYFRSQSVDPDFDGEKFHSPNFRHYVIFSRNLLASSVTINSTVMSSEETEKLVFHLLTDVENYYAMKLWFSRNSYSKATVNVLNFDELYNTNDPYNTGAQMTLPEEFRVSIHNTEQQSSEQIRTEYISVFGHSHFLLSDIFKNLKKVVVLDDDVVVQQDLSSLWSLDLRGKVIGAVEFCGVRLWQLKTYLGKNNYNADSCAWMSGLSIVDLETWRQHNVTGIYQQVNHKLQSMTESSWRSAVLPASLLVFQNLIHPIDESWVLSGLGHNYGVSSSALHEAMVLHYNGNMKPWMELGIPKYKWHWKKYLTENEHYMDECNVNP</sequence>
<dbReference type="InterPro" id="IPR002495">
    <property type="entry name" value="Glyco_trans_8"/>
</dbReference>
<organism evidence="6 7">
    <name type="scientific">Asparagus officinalis</name>
    <name type="common">Garden asparagus</name>
    <dbReference type="NCBI Taxonomy" id="4686"/>
    <lineage>
        <taxon>Eukaryota</taxon>
        <taxon>Viridiplantae</taxon>
        <taxon>Streptophyta</taxon>
        <taxon>Embryophyta</taxon>
        <taxon>Tracheophyta</taxon>
        <taxon>Spermatophyta</taxon>
        <taxon>Magnoliopsida</taxon>
        <taxon>Liliopsida</taxon>
        <taxon>Asparagales</taxon>
        <taxon>Asparagaceae</taxon>
        <taxon>Asparagoideae</taxon>
        <taxon>Asparagus</taxon>
    </lineage>
</organism>
<dbReference type="Gramene" id="ONK67987">
    <property type="protein sequence ID" value="ONK67987"/>
    <property type="gene ID" value="A4U43_C05F5980"/>
</dbReference>
<accession>A0A5P1ES90</accession>
<keyword evidence="4" id="KW-0961">Cell wall biogenesis/degradation</keyword>
<dbReference type="Pfam" id="PF01501">
    <property type="entry name" value="Glyco_transf_8"/>
    <property type="match status" value="1"/>
</dbReference>
<dbReference type="GO" id="GO:0045489">
    <property type="term" value="P:pectin biosynthetic process"/>
    <property type="evidence" value="ECO:0007669"/>
    <property type="project" value="UniProtKB-UniPathway"/>
</dbReference>
<dbReference type="SUPFAM" id="SSF53448">
    <property type="entry name" value="Nucleotide-diphospho-sugar transferases"/>
    <property type="match status" value="1"/>
</dbReference>
<feature type="transmembrane region" description="Helical" evidence="4">
    <location>
        <begin position="21"/>
        <end position="43"/>
    </location>
</feature>
<gene>
    <name evidence="6" type="ORF">A4U43_C05F5980</name>
</gene>
<keyword evidence="3 4" id="KW-0808">Transferase</keyword>
<keyword evidence="4" id="KW-0333">Golgi apparatus</keyword>
<keyword evidence="4" id="KW-1133">Transmembrane helix</keyword>
<keyword evidence="3 4" id="KW-0328">Glycosyltransferase</keyword>
<dbReference type="EMBL" id="CM007385">
    <property type="protein sequence ID" value="ONK67987.1"/>
    <property type="molecule type" value="Genomic_DNA"/>
</dbReference>
<evidence type="ECO:0000256" key="2">
    <source>
        <dbReference type="ARBA" id="ARBA00006351"/>
    </source>
</evidence>
<dbReference type="GO" id="GO:0047262">
    <property type="term" value="F:polygalacturonate 4-alpha-galacturonosyltransferase activity"/>
    <property type="evidence" value="ECO:0007669"/>
    <property type="project" value="InterPro"/>
</dbReference>
<dbReference type="GO" id="GO:0071555">
    <property type="term" value="P:cell wall organization"/>
    <property type="evidence" value="ECO:0007669"/>
    <property type="project" value="UniProtKB-KW"/>
</dbReference>
<dbReference type="Proteomes" id="UP000243459">
    <property type="component" value="Chromosome 5"/>
</dbReference>
<keyword evidence="4" id="KW-0472">Membrane</keyword>
<name>A0A5P1ES90_ASPOF</name>
<feature type="coiled-coil region" evidence="5">
    <location>
        <begin position="212"/>
        <end position="239"/>
    </location>
</feature>
<dbReference type="PANTHER" id="PTHR32116:SF12">
    <property type="entry name" value="GALACTURONOSYLTRANSFERASE 7-RELATED"/>
    <property type="match status" value="1"/>
</dbReference>
<evidence type="ECO:0000256" key="1">
    <source>
        <dbReference type="ARBA" id="ARBA00004877"/>
    </source>
</evidence>
<evidence type="ECO:0000313" key="6">
    <source>
        <dbReference type="EMBL" id="ONK67987.1"/>
    </source>
</evidence>
<dbReference type="OrthoDB" id="411524at2759"/>
<dbReference type="PANTHER" id="PTHR32116">
    <property type="entry name" value="GALACTURONOSYLTRANSFERASE 4-RELATED"/>
    <property type="match status" value="1"/>
</dbReference>
<dbReference type="UniPathway" id="UPA00845"/>
<dbReference type="GO" id="GO:0000139">
    <property type="term" value="C:Golgi membrane"/>
    <property type="evidence" value="ECO:0007669"/>
    <property type="project" value="UniProtKB-SubCell"/>
</dbReference>
<keyword evidence="5" id="KW-0175">Coiled coil</keyword>
<proteinExistence type="inferred from homology"/>
<comment type="subcellular location">
    <subcellularLocation>
        <location evidence="4">Golgi apparatus membrane</location>
        <topology evidence="4">Single-pass type II membrane protein</topology>
    </subcellularLocation>
</comment>
<evidence type="ECO:0000256" key="5">
    <source>
        <dbReference type="SAM" id="Coils"/>
    </source>
</evidence>
<keyword evidence="4" id="KW-0812">Transmembrane</keyword>
<dbReference type="InterPro" id="IPR029993">
    <property type="entry name" value="GAUT"/>
</dbReference>
<dbReference type="OMA" id="FQHNDDE"/>
<dbReference type="InterPro" id="IPR029044">
    <property type="entry name" value="Nucleotide-diphossugar_trans"/>
</dbReference>
<evidence type="ECO:0000313" key="7">
    <source>
        <dbReference type="Proteomes" id="UP000243459"/>
    </source>
</evidence>
<reference evidence="7" key="1">
    <citation type="journal article" date="2017" name="Nat. Commun.">
        <title>The asparagus genome sheds light on the origin and evolution of a young Y chromosome.</title>
        <authorList>
            <person name="Harkess A."/>
            <person name="Zhou J."/>
            <person name="Xu C."/>
            <person name="Bowers J.E."/>
            <person name="Van der Hulst R."/>
            <person name="Ayyampalayam S."/>
            <person name="Mercati F."/>
            <person name="Riccardi P."/>
            <person name="McKain M.R."/>
            <person name="Kakrana A."/>
            <person name="Tang H."/>
            <person name="Ray J."/>
            <person name="Groenendijk J."/>
            <person name="Arikit S."/>
            <person name="Mathioni S.M."/>
            <person name="Nakano M."/>
            <person name="Shan H."/>
            <person name="Telgmann-Rauber A."/>
            <person name="Kanno A."/>
            <person name="Yue Z."/>
            <person name="Chen H."/>
            <person name="Li W."/>
            <person name="Chen Y."/>
            <person name="Xu X."/>
            <person name="Zhang Y."/>
            <person name="Luo S."/>
            <person name="Chen H."/>
            <person name="Gao J."/>
            <person name="Mao Z."/>
            <person name="Pires J.C."/>
            <person name="Luo M."/>
            <person name="Kudrna D."/>
            <person name="Wing R.A."/>
            <person name="Meyers B.C."/>
            <person name="Yi K."/>
            <person name="Kong H."/>
            <person name="Lavrijsen P."/>
            <person name="Sunseri F."/>
            <person name="Falavigna A."/>
            <person name="Ye Y."/>
            <person name="Leebens-Mack J.H."/>
            <person name="Chen G."/>
        </authorList>
    </citation>
    <scope>NUCLEOTIDE SEQUENCE [LARGE SCALE GENOMIC DNA]</scope>
    <source>
        <strain evidence="7">cv. DH0086</strain>
    </source>
</reference>
<comment type="pathway">
    <text evidence="1 4">Glycan metabolism; pectin biosynthesis.</text>
</comment>